<feature type="transmembrane region" description="Helical" evidence="1">
    <location>
        <begin position="189"/>
        <end position="210"/>
    </location>
</feature>
<keyword evidence="1" id="KW-0812">Transmembrane</keyword>
<evidence type="ECO:0000256" key="1">
    <source>
        <dbReference type="SAM" id="Phobius"/>
    </source>
</evidence>
<dbReference type="RefSeq" id="WP_188796705.1">
    <property type="nucleotide sequence ID" value="NZ_BMIZ01000001.1"/>
</dbReference>
<dbReference type="EMBL" id="CP064030">
    <property type="protein sequence ID" value="QRN54109.1"/>
    <property type="molecule type" value="Genomic_DNA"/>
</dbReference>
<organism evidence="2 3">
    <name type="scientific">Dyella caseinilytica</name>
    <dbReference type="NCBI Taxonomy" id="1849581"/>
    <lineage>
        <taxon>Bacteria</taxon>
        <taxon>Pseudomonadati</taxon>
        <taxon>Pseudomonadota</taxon>
        <taxon>Gammaproteobacteria</taxon>
        <taxon>Lysobacterales</taxon>
        <taxon>Rhodanobacteraceae</taxon>
        <taxon>Dyella</taxon>
    </lineage>
</organism>
<dbReference type="NCBIfam" id="NF038065">
    <property type="entry name" value="Pr6Pr"/>
    <property type="match status" value="1"/>
</dbReference>
<reference evidence="2 3" key="1">
    <citation type="submission" date="2020-10" db="EMBL/GenBank/DDBJ databases">
        <title>Phylogeny of dyella-like bacteria.</title>
        <authorList>
            <person name="Fu J."/>
        </authorList>
    </citation>
    <scope>NUCLEOTIDE SEQUENCE [LARGE SCALE GENOMIC DNA]</scope>
    <source>
        <strain evidence="2 3">DHOB09</strain>
    </source>
</reference>
<sequence>MTSANTINGKLRPLAILIAVTGWAAVLLQLYLSMHTALAGGGTLGWGLVMYSGYFTVLTNWLVCLVVTWPLLAPTSAGGRFFVRPMVIGWVTVSIVFVGIAYHLLLRQIWQPQGLYWVANALLHYATPILFTIYSLIVLRGVRLRWTAPWWWSVYLVFYFVYALIRGALIGSYPYGFIDVSMLGYAATVRNGCFLLVAFLLLGYLLMLVWRVGSRRE</sequence>
<evidence type="ECO:0000313" key="2">
    <source>
        <dbReference type="EMBL" id="QRN54109.1"/>
    </source>
</evidence>
<keyword evidence="1" id="KW-0472">Membrane</keyword>
<feature type="transmembrane region" description="Helical" evidence="1">
    <location>
        <begin position="44"/>
        <end position="69"/>
    </location>
</feature>
<keyword evidence="3" id="KW-1185">Reference proteome</keyword>
<feature type="transmembrane region" description="Helical" evidence="1">
    <location>
        <begin position="150"/>
        <end position="169"/>
    </location>
</feature>
<protein>
    <submittedName>
        <fullName evidence="2">Pr6Pr family membrane protein</fullName>
    </submittedName>
</protein>
<dbReference type="Proteomes" id="UP000663181">
    <property type="component" value="Chromosome"/>
</dbReference>
<gene>
    <name evidence="2" type="ORF">ISN74_01515</name>
</gene>
<keyword evidence="1" id="KW-1133">Transmembrane helix</keyword>
<proteinExistence type="predicted"/>
<feature type="transmembrane region" description="Helical" evidence="1">
    <location>
        <begin position="117"/>
        <end position="138"/>
    </location>
</feature>
<feature type="transmembrane region" description="Helical" evidence="1">
    <location>
        <begin position="81"/>
        <end position="105"/>
    </location>
</feature>
<feature type="transmembrane region" description="Helical" evidence="1">
    <location>
        <begin position="12"/>
        <end position="32"/>
    </location>
</feature>
<accession>A0ABX7GUG6</accession>
<dbReference type="InterPro" id="IPR049713">
    <property type="entry name" value="Pr6Pr-like"/>
</dbReference>
<evidence type="ECO:0000313" key="3">
    <source>
        <dbReference type="Proteomes" id="UP000663181"/>
    </source>
</evidence>
<name>A0ABX7GUG6_9GAMM</name>